<evidence type="ECO:0008006" key="3">
    <source>
        <dbReference type="Google" id="ProtNLM"/>
    </source>
</evidence>
<accession>A0A554X1L0</accession>
<keyword evidence="2" id="KW-1185">Reference proteome</keyword>
<dbReference type="RefSeq" id="WP_143902225.1">
    <property type="nucleotide sequence ID" value="NZ_VJOL01000021.1"/>
</dbReference>
<gene>
    <name evidence="1" type="ORF">Tther_01355</name>
</gene>
<dbReference type="PROSITE" id="PS51257">
    <property type="entry name" value="PROKAR_LIPOPROTEIN"/>
    <property type="match status" value="1"/>
</dbReference>
<dbReference type="Proteomes" id="UP000318542">
    <property type="component" value="Unassembled WGS sequence"/>
</dbReference>
<reference evidence="1 2" key="1">
    <citation type="submission" date="2019-07" db="EMBL/GenBank/DDBJ databases">
        <title>Tepidimonas thermarum AA-1 draft genome.</title>
        <authorList>
            <person name="Da Costa M.S."/>
            <person name="Froufe H.J.C."/>
            <person name="Egas C."/>
            <person name="Albuquerque L."/>
        </authorList>
    </citation>
    <scope>NUCLEOTIDE SEQUENCE [LARGE SCALE GENOMIC DNA]</scope>
    <source>
        <strain evidence="1 2">AA-1</strain>
    </source>
</reference>
<name>A0A554X1L0_9BURK</name>
<dbReference type="EMBL" id="VJOL01000021">
    <property type="protein sequence ID" value="TSE29729.1"/>
    <property type="molecule type" value="Genomic_DNA"/>
</dbReference>
<evidence type="ECO:0000313" key="1">
    <source>
        <dbReference type="EMBL" id="TSE29729.1"/>
    </source>
</evidence>
<sequence>MGRWVAAGVVAAAAAGCSVVGLDEAVRRWHWHARATPEQRTKAAAPLQAYERELRALMDNGASNGAPVTRTNGQ</sequence>
<protein>
    <recommendedName>
        <fullName evidence="3">Lipoprotein</fullName>
    </recommendedName>
</protein>
<dbReference type="OrthoDB" id="5767052at2"/>
<comment type="caution">
    <text evidence="1">The sequence shown here is derived from an EMBL/GenBank/DDBJ whole genome shotgun (WGS) entry which is preliminary data.</text>
</comment>
<organism evidence="1 2">
    <name type="scientific">Tepidimonas thermarum</name>
    <dbReference type="NCBI Taxonomy" id="335431"/>
    <lineage>
        <taxon>Bacteria</taxon>
        <taxon>Pseudomonadati</taxon>
        <taxon>Pseudomonadota</taxon>
        <taxon>Betaproteobacteria</taxon>
        <taxon>Burkholderiales</taxon>
        <taxon>Tepidimonas</taxon>
    </lineage>
</organism>
<dbReference type="AlphaFoldDB" id="A0A554X1L0"/>
<evidence type="ECO:0000313" key="2">
    <source>
        <dbReference type="Proteomes" id="UP000318542"/>
    </source>
</evidence>
<proteinExistence type="predicted"/>